<proteinExistence type="predicted"/>
<reference evidence="1 2" key="1">
    <citation type="submission" date="2015-01" db="EMBL/GenBank/DDBJ databases">
        <title>Evolution of Trichinella species and genotypes.</title>
        <authorList>
            <person name="Korhonen P.K."/>
            <person name="Edoardo P."/>
            <person name="Giuseppe L.R."/>
            <person name="Gasser R.B."/>
        </authorList>
    </citation>
    <scope>NUCLEOTIDE SEQUENCE [LARGE SCALE GENOMIC DNA]</scope>
    <source>
        <strain evidence="1">ISS120</strain>
    </source>
</reference>
<comment type="caution">
    <text evidence="1">The sequence shown here is derived from an EMBL/GenBank/DDBJ whole genome shotgun (WGS) entry which is preliminary data.</text>
</comment>
<dbReference type="Proteomes" id="UP000054653">
    <property type="component" value="Unassembled WGS sequence"/>
</dbReference>
<accession>A0A0V1D3E9</accession>
<evidence type="ECO:0000313" key="2">
    <source>
        <dbReference type="Proteomes" id="UP000054653"/>
    </source>
</evidence>
<gene>
    <name evidence="1" type="ORF">T03_17133</name>
</gene>
<dbReference type="AlphaFoldDB" id="A0A0V1D3E9"/>
<sequence length="80" mass="9389">MIILTVSNESIFQDVIDAATDQMKRLEETRNSYILLFSQFKIDELHSSLRENCKHFEGVLPVVQFSFLHWLTAKMVEEIN</sequence>
<dbReference type="EMBL" id="JYDI01000048">
    <property type="protein sequence ID" value="KRY55993.1"/>
    <property type="molecule type" value="Genomic_DNA"/>
</dbReference>
<evidence type="ECO:0000313" key="1">
    <source>
        <dbReference type="EMBL" id="KRY55993.1"/>
    </source>
</evidence>
<protein>
    <submittedName>
        <fullName evidence="1">Uncharacterized protein</fullName>
    </submittedName>
</protein>
<organism evidence="1 2">
    <name type="scientific">Trichinella britovi</name>
    <name type="common">Parasitic roundworm</name>
    <dbReference type="NCBI Taxonomy" id="45882"/>
    <lineage>
        <taxon>Eukaryota</taxon>
        <taxon>Metazoa</taxon>
        <taxon>Ecdysozoa</taxon>
        <taxon>Nematoda</taxon>
        <taxon>Enoplea</taxon>
        <taxon>Dorylaimia</taxon>
        <taxon>Trichinellida</taxon>
        <taxon>Trichinellidae</taxon>
        <taxon>Trichinella</taxon>
    </lineage>
</organism>
<keyword evidence="2" id="KW-1185">Reference proteome</keyword>
<name>A0A0V1D3E9_TRIBR</name>